<evidence type="ECO:0000256" key="6">
    <source>
        <dbReference type="ARBA" id="ARBA00023125"/>
    </source>
</evidence>
<evidence type="ECO:0000259" key="13">
    <source>
        <dbReference type="PROSITE" id="PS51198"/>
    </source>
</evidence>
<dbReference type="PROSITE" id="PS51217">
    <property type="entry name" value="UVRD_HELICASE_CTER"/>
    <property type="match status" value="1"/>
</dbReference>
<dbReference type="GO" id="GO:0043138">
    <property type="term" value="F:3'-5' DNA helicase activity"/>
    <property type="evidence" value="ECO:0007669"/>
    <property type="project" value="UniProtKB-EC"/>
</dbReference>
<dbReference type="PANTHER" id="PTHR11070:SF2">
    <property type="entry name" value="ATP-DEPENDENT DNA HELICASE SRS2"/>
    <property type="match status" value="1"/>
</dbReference>
<dbReference type="InterPro" id="IPR000212">
    <property type="entry name" value="DNA_helicase_UvrD/REP"/>
</dbReference>
<dbReference type="GO" id="GO:0003677">
    <property type="term" value="F:DNA binding"/>
    <property type="evidence" value="ECO:0007669"/>
    <property type="project" value="UniProtKB-KW"/>
</dbReference>
<evidence type="ECO:0000256" key="10">
    <source>
        <dbReference type="PROSITE-ProRule" id="PRU00560"/>
    </source>
</evidence>
<keyword evidence="3 10" id="KW-0378">Hydrolase</keyword>
<feature type="binding site" evidence="10">
    <location>
        <begin position="27"/>
        <end position="34"/>
    </location>
    <ligand>
        <name>ATP</name>
        <dbReference type="ChEBI" id="CHEBI:30616"/>
    </ligand>
</feature>
<dbReference type="Gene3D" id="1.10.10.160">
    <property type="match status" value="1"/>
</dbReference>
<evidence type="ECO:0000256" key="3">
    <source>
        <dbReference type="ARBA" id="ARBA00022801"/>
    </source>
</evidence>
<dbReference type="RefSeq" id="WP_308732003.1">
    <property type="nucleotide sequence ID" value="NZ_JAJEQN010000026.1"/>
</dbReference>
<dbReference type="InterPro" id="IPR005751">
    <property type="entry name" value="ATP-dep_DNA_helicase_PcrA"/>
</dbReference>
<comment type="catalytic activity">
    <reaction evidence="9 11">
        <text>ATP + H2O = ADP + phosphate + H(+)</text>
        <dbReference type="Rhea" id="RHEA:13065"/>
        <dbReference type="ChEBI" id="CHEBI:15377"/>
        <dbReference type="ChEBI" id="CHEBI:15378"/>
        <dbReference type="ChEBI" id="CHEBI:30616"/>
        <dbReference type="ChEBI" id="CHEBI:43474"/>
        <dbReference type="ChEBI" id="CHEBI:456216"/>
        <dbReference type="EC" id="5.6.2.4"/>
    </reaction>
</comment>
<dbReference type="InterPro" id="IPR027417">
    <property type="entry name" value="P-loop_NTPase"/>
</dbReference>
<reference evidence="15 16" key="1">
    <citation type="submission" date="2021-10" db="EMBL/GenBank/DDBJ databases">
        <title>Anaerobic single-cell dispensing facilitates the cultivation of human gut bacteria.</title>
        <authorList>
            <person name="Afrizal A."/>
        </authorList>
    </citation>
    <scope>NUCLEOTIDE SEQUENCE [LARGE SCALE GENOMIC DNA]</scope>
    <source>
        <strain evidence="15 16">CLA-AA-H224</strain>
    </source>
</reference>
<dbReference type="GO" id="GO:0033202">
    <property type="term" value="C:DNA helicase complex"/>
    <property type="evidence" value="ECO:0007669"/>
    <property type="project" value="TreeGrafter"/>
</dbReference>
<gene>
    <name evidence="15" type="primary">pcrA</name>
    <name evidence="15" type="ORF">LKD48_10540</name>
</gene>
<evidence type="ECO:0000256" key="1">
    <source>
        <dbReference type="ARBA" id="ARBA00009922"/>
    </source>
</evidence>
<comment type="catalytic activity">
    <reaction evidence="8">
        <text>Couples ATP hydrolysis with the unwinding of duplex DNA by translocating in the 3'-5' direction.</text>
        <dbReference type="EC" id="5.6.2.4"/>
    </reaction>
</comment>
<evidence type="ECO:0000259" key="14">
    <source>
        <dbReference type="PROSITE" id="PS51217"/>
    </source>
</evidence>
<evidence type="ECO:0000256" key="5">
    <source>
        <dbReference type="ARBA" id="ARBA00022840"/>
    </source>
</evidence>
<evidence type="ECO:0000256" key="8">
    <source>
        <dbReference type="ARBA" id="ARBA00034617"/>
    </source>
</evidence>
<keyword evidence="16" id="KW-1185">Reference proteome</keyword>
<dbReference type="SUPFAM" id="SSF52540">
    <property type="entry name" value="P-loop containing nucleoside triphosphate hydrolases"/>
    <property type="match status" value="1"/>
</dbReference>
<keyword evidence="12" id="KW-0175">Coiled coil</keyword>
<dbReference type="InterPro" id="IPR014017">
    <property type="entry name" value="DNA_helicase_UvrD-like_C"/>
</dbReference>
<dbReference type="PROSITE" id="PS51198">
    <property type="entry name" value="UVRD_HELICASE_ATP_BIND"/>
    <property type="match status" value="1"/>
</dbReference>
<dbReference type="Pfam" id="PF13361">
    <property type="entry name" value="UvrD_C"/>
    <property type="match status" value="1"/>
</dbReference>
<dbReference type="EC" id="5.6.2.4" evidence="11"/>
<evidence type="ECO:0000313" key="15">
    <source>
        <dbReference type="EMBL" id="MCC2222069.1"/>
    </source>
</evidence>
<dbReference type="Pfam" id="PF00580">
    <property type="entry name" value="UvrD-helicase"/>
    <property type="match status" value="1"/>
</dbReference>
<dbReference type="Gene3D" id="3.40.50.300">
    <property type="entry name" value="P-loop containing nucleotide triphosphate hydrolases"/>
    <property type="match status" value="2"/>
</dbReference>
<dbReference type="InterPro" id="IPR014016">
    <property type="entry name" value="UvrD-like_ATP-bd"/>
</dbReference>
<protein>
    <recommendedName>
        <fullName evidence="11">ATP-dependent DNA helicase</fullName>
        <ecNumber evidence="11">5.6.2.4</ecNumber>
    </recommendedName>
</protein>
<dbReference type="GO" id="GO:0000725">
    <property type="term" value="P:recombinational repair"/>
    <property type="evidence" value="ECO:0007669"/>
    <property type="project" value="TreeGrafter"/>
</dbReference>
<evidence type="ECO:0000256" key="12">
    <source>
        <dbReference type="SAM" id="Coils"/>
    </source>
</evidence>
<keyword evidence="5 10" id="KW-0067">ATP-binding</keyword>
<dbReference type="FunFam" id="1.10.486.10:FF:000003">
    <property type="entry name" value="ATP-dependent DNA helicase"/>
    <property type="match status" value="1"/>
</dbReference>
<dbReference type="PANTHER" id="PTHR11070">
    <property type="entry name" value="UVRD / RECB / PCRA DNA HELICASE FAMILY MEMBER"/>
    <property type="match status" value="1"/>
</dbReference>
<dbReference type="GO" id="GO:0006260">
    <property type="term" value="P:DNA replication"/>
    <property type="evidence" value="ECO:0007669"/>
    <property type="project" value="InterPro"/>
</dbReference>
<evidence type="ECO:0000313" key="16">
    <source>
        <dbReference type="Proteomes" id="UP001198200"/>
    </source>
</evidence>
<dbReference type="AlphaFoldDB" id="A0AAE3JCQ3"/>
<evidence type="ECO:0000256" key="2">
    <source>
        <dbReference type="ARBA" id="ARBA00022741"/>
    </source>
</evidence>
<comment type="similarity">
    <text evidence="1 11">Belongs to the helicase family. UvrD subfamily.</text>
</comment>
<feature type="domain" description="UvrD-like helicase ATP-binding" evidence="13">
    <location>
        <begin position="6"/>
        <end position="286"/>
    </location>
</feature>
<dbReference type="CDD" id="cd17932">
    <property type="entry name" value="DEXQc_UvrD"/>
    <property type="match status" value="1"/>
</dbReference>
<dbReference type="Gene3D" id="1.10.486.10">
    <property type="entry name" value="PCRA, domain 4"/>
    <property type="match status" value="1"/>
</dbReference>
<dbReference type="NCBIfam" id="TIGR01073">
    <property type="entry name" value="pcrA"/>
    <property type="match status" value="1"/>
</dbReference>
<dbReference type="EMBL" id="JAJEQN010000026">
    <property type="protein sequence ID" value="MCC2222069.1"/>
    <property type="molecule type" value="Genomic_DNA"/>
</dbReference>
<dbReference type="GO" id="GO:0005524">
    <property type="term" value="F:ATP binding"/>
    <property type="evidence" value="ECO:0007669"/>
    <property type="project" value="UniProtKB-UniRule"/>
</dbReference>
<keyword evidence="2 10" id="KW-0547">Nucleotide-binding</keyword>
<evidence type="ECO:0000256" key="9">
    <source>
        <dbReference type="ARBA" id="ARBA00048988"/>
    </source>
</evidence>
<keyword evidence="6 11" id="KW-0238">DNA-binding</keyword>
<feature type="domain" description="UvrD-like helicase C-terminal" evidence="14">
    <location>
        <begin position="287"/>
        <end position="561"/>
    </location>
</feature>
<evidence type="ECO:0000256" key="7">
    <source>
        <dbReference type="ARBA" id="ARBA00023235"/>
    </source>
</evidence>
<evidence type="ECO:0000256" key="11">
    <source>
        <dbReference type="RuleBase" id="RU364053"/>
    </source>
</evidence>
<dbReference type="GO" id="GO:0016787">
    <property type="term" value="F:hydrolase activity"/>
    <property type="evidence" value="ECO:0007669"/>
    <property type="project" value="UniProtKB-UniRule"/>
</dbReference>
<evidence type="ECO:0000256" key="4">
    <source>
        <dbReference type="ARBA" id="ARBA00022806"/>
    </source>
</evidence>
<keyword evidence="4 10" id="KW-0347">Helicase</keyword>
<dbReference type="Proteomes" id="UP001198200">
    <property type="component" value="Unassembled WGS sequence"/>
</dbReference>
<sequence length="765" mass="86231">MSDILQSLNPVQKEAASCTEGPLLILAGAGSGKTRVLTHRIAYLIEEKGVNPWNIMAITFTNKAAQEMRDRVDRLVEFGAESIWVATFHSSCVRILRRYIDRLGYDNHFTIYDTDDQKSVIRKAVKELDLDPKQYREGPLLGVISAAKNEMIEPQDFETQAGGDFRICQEAKIYKAYQKTLIDNNAVDFDDLLLLTVRLLRENRDILEAYQERLRYIMVDEYQDTNSVQFELIRLLSGKYHNLCVVGDDDQSIYKFRGADITNILSFEETFPGAKVVKLEQNYRSTNNILEAANSVIANNAHRKEKHLWSENGEGKEVSFIHYETAYGEAEDVIDKIQTSVHMGKYQYQDCAILYRTNAQSRAFEEKCIKKSVPYRLVGGVNFYQRQEIKDILAYLKTIDSGRDDLSVTRIVNVPKRGIGQVTLNKLAVYASEHGMRLFQAMEQAEQIPGIGKAADKIKGFVNQIMVFRALAKELDAAELIESILEQTGYLEELEKLEEDKAQAKQENLDEFQNKAADYYANHDEAALTDFLEEVALVADIDNMDSEADSLTLMTLHSAKGLEFPVVYMTGMEEGLFPSYMSMNSGDPGDIEEERRLCYVGITRAMQQLTLTAAKQRMVHGNIQYSAISRFVKELPQEKLDWKEETFGGLFKKGPSMTANSLSGSLFGGSSSMSSGSSFSASQGSQTAKKTNYDNVFDLKYAKAFSSPKPDSLDYKEGDRVSHIKFGKGTVLAVEDMKKDYQVTVEFDTAGVKKLFAGFAKLKKI</sequence>
<comment type="caution">
    <text evidence="15">The sequence shown here is derived from an EMBL/GenBank/DDBJ whole genome shotgun (WGS) entry which is preliminary data.</text>
</comment>
<name>A0AAE3JCQ3_9FIRM</name>
<dbReference type="CDD" id="cd18807">
    <property type="entry name" value="SF1_C_UvrD"/>
    <property type="match status" value="1"/>
</dbReference>
<dbReference type="GO" id="GO:0005829">
    <property type="term" value="C:cytosol"/>
    <property type="evidence" value="ECO:0007669"/>
    <property type="project" value="TreeGrafter"/>
</dbReference>
<dbReference type="Pfam" id="PF21196">
    <property type="entry name" value="PcrA_UvrD_tudor"/>
    <property type="match status" value="1"/>
</dbReference>
<keyword evidence="7" id="KW-0413">Isomerase</keyword>
<accession>A0AAE3JCQ3</accession>
<organism evidence="15 16">
    <name type="scientific">Anthropogastromicrobium aceti</name>
    <dbReference type="NCBI Taxonomy" id="2981768"/>
    <lineage>
        <taxon>Bacteria</taxon>
        <taxon>Bacillati</taxon>
        <taxon>Bacillota</taxon>
        <taxon>Clostridia</taxon>
        <taxon>Lachnospirales</taxon>
        <taxon>Lachnospiraceae</taxon>
        <taxon>Anthropogastromicrobium</taxon>
    </lineage>
</organism>
<dbReference type="InterPro" id="IPR013986">
    <property type="entry name" value="DExx_box_DNA_helicase_dom_sf"/>
</dbReference>
<proteinExistence type="inferred from homology"/>
<feature type="coiled-coil region" evidence="12">
    <location>
        <begin position="487"/>
        <end position="522"/>
    </location>
</feature>